<dbReference type="EMBL" id="CP034207">
    <property type="protein sequence ID" value="QBZ60953.1"/>
    <property type="molecule type" value="Genomic_DNA"/>
</dbReference>
<dbReference type="AlphaFoldDB" id="A0A4P7NGD0"/>
<gene>
    <name evidence="2" type="ORF">PoMZ_07898</name>
</gene>
<evidence type="ECO:0000313" key="3">
    <source>
        <dbReference type="Proteomes" id="UP000294847"/>
    </source>
</evidence>
<feature type="compositionally biased region" description="Basic residues" evidence="1">
    <location>
        <begin position="153"/>
        <end position="170"/>
    </location>
</feature>
<accession>A0A4P7NGD0</accession>
<dbReference type="Proteomes" id="UP000294847">
    <property type="component" value="Chromosome 4"/>
</dbReference>
<proteinExistence type="predicted"/>
<reference evidence="2 3" key="1">
    <citation type="journal article" date="2019" name="Mol. Biol. Evol.">
        <title>Blast fungal genomes show frequent chromosomal changes, gene gains and losses, and effector gene turnover.</title>
        <authorList>
            <person name="Gomez Luciano L.B."/>
            <person name="Jason Tsai I."/>
            <person name="Chuma I."/>
            <person name="Tosa Y."/>
            <person name="Chen Y.H."/>
            <person name="Li J.Y."/>
            <person name="Li M.Y."/>
            <person name="Jade Lu M.Y."/>
            <person name="Nakayashiki H."/>
            <person name="Li W.H."/>
        </authorList>
    </citation>
    <scope>NUCLEOTIDE SEQUENCE [LARGE SCALE GENOMIC DNA]</scope>
    <source>
        <strain evidence="2">MZ5-1-6</strain>
    </source>
</reference>
<organism evidence="2 3">
    <name type="scientific">Pyricularia oryzae</name>
    <name type="common">Rice blast fungus</name>
    <name type="synonym">Magnaporthe oryzae</name>
    <dbReference type="NCBI Taxonomy" id="318829"/>
    <lineage>
        <taxon>Eukaryota</taxon>
        <taxon>Fungi</taxon>
        <taxon>Dikarya</taxon>
        <taxon>Ascomycota</taxon>
        <taxon>Pezizomycotina</taxon>
        <taxon>Sordariomycetes</taxon>
        <taxon>Sordariomycetidae</taxon>
        <taxon>Magnaporthales</taxon>
        <taxon>Pyriculariaceae</taxon>
        <taxon>Pyricularia</taxon>
    </lineage>
</organism>
<feature type="region of interest" description="Disordered" evidence="1">
    <location>
        <begin position="101"/>
        <end position="170"/>
    </location>
</feature>
<name>A0A4P7NGD0_PYROR</name>
<evidence type="ECO:0000313" key="2">
    <source>
        <dbReference type="EMBL" id="QBZ60953.1"/>
    </source>
</evidence>
<evidence type="ECO:0000256" key="1">
    <source>
        <dbReference type="SAM" id="MobiDB-lite"/>
    </source>
</evidence>
<sequence>MRNSPIVQNPSAEIKFRRSDGALRLYLMRHRTVPGRSHFVNHILHGGIGKRLRRYHPGANGPRAPEVAFLVQRAATWVVSGLFYANEIRCQLLDLRPITSPASPERARNEWPPMEPAKGKDASPSDDAAKPDTEVRHPLKASRSSGTEEQGKAPKKRRKVNHGLRGHRAL</sequence>
<protein>
    <submittedName>
        <fullName evidence="2">Uncharacterized protein</fullName>
    </submittedName>
</protein>
<feature type="compositionally biased region" description="Basic and acidic residues" evidence="1">
    <location>
        <begin position="117"/>
        <end position="137"/>
    </location>
</feature>